<keyword evidence="3 5" id="KW-0863">Zinc-finger</keyword>
<evidence type="ECO:0000256" key="5">
    <source>
        <dbReference type="PROSITE-ProRule" id="PRU01371"/>
    </source>
</evidence>
<dbReference type="GeneTree" id="ENSGT00530000064208"/>
<dbReference type="Gene3D" id="3.30.160.60">
    <property type="entry name" value="Classic Zinc Finger"/>
    <property type="match status" value="4"/>
</dbReference>
<feature type="region of interest" description="Disordered" evidence="6">
    <location>
        <begin position="143"/>
        <end position="165"/>
    </location>
</feature>
<sequence length="326" mass="37022">HLSRTNRKCRLFRTNTAVLSRSSDGRTTISETGAQFVLPVVPPRRPTMRVCYICGREFGTVSITIHEPKCLEKWRVENERLPVHLRRPEPSKPEISSDTMVKNVNDAAWQSAQAQLVPCSTCGRTFLPDRLMVHERSCKAPAGPSFRGKAGGTSNNRKDQGTFGPQTIIPHSPSFTFGIHQPLICSSDCQMVKFDSSLQRTRFHCSRTTELVQTLTIPFYLYQQPKTPLKPKTVVCYICAREFGTMSIAIHEPQCLKKWRNENVQLPKHLRRPDPQKLKVNIIKGTESHVAAWESFQAQLVPCNVCGRTFNPDRFLVHQRSCKPKV</sequence>
<keyword evidence="1" id="KW-0479">Metal-binding</keyword>
<dbReference type="Pfam" id="PF13913">
    <property type="entry name" value="zf-C2HC_2"/>
    <property type="match status" value="4"/>
</dbReference>
<dbReference type="GO" id="GO:0008270">
    <property type="term" value="F:zinc ion binding"/>
    <property type="evidence" value="ECO:0007669"/>
    <property type="project" value="UniProtKB-KW"/>
</dbReference>
<feature type="domain" description="C2HC/C3H-type" evidence="7">
    <location>
        <begin position="47"/>
        <end position="76"/>
    </location>
</feature>
<evidence type="ECO:0000256" key="4">
    <source>
        <dbReference type="ARBA" id="ARBA00022833"/>
    </source>
</evidence>
<reference evidence="8" key="2">
    <citation type="submission" date="2025-09" db="UniProtKB">
        <authorList>
            <consortium name="Ensembl"/>
        </authorList>
    </citation>
    <scope>IDENTIFICATION</scope>
</reference>
<accession>A0A8C4QAQ8</accession>
<evidence type="ECO:0000313" key="8">
    <source>
        <dbReference type="Ensembl" id="ENSEBUP00000012639.1"/>
    </source>
</evidence>
<name>A0A8C4QAQ8_EPTBU</name>
<keyword evidence="9" id="KW-1185">Reference proteome</keyword>
<dbReference type="Proteomes" id="UP000694388">
    <property type="component" value="Unplaced"/>
</dbReference>
<protein>
    <recommendedName>
        <fullName evidence="7">C2HC/C3H-type domain-containing protein</fullName>
    </recommendedName>
</protein>
<dbReference type="PANTHER" id="PTHR13555:SF68">
    <property type="entry name" value="ZINC FINGER PROTEIN 474"/>
    <property type="match status" value="1"/>
</dbReference>
<dbReference type="PANTHER" id="PTHR13555">
    <property type="entry name" value="C2H2 ZINC FINGER CGI-62-RELATED"/>
    <property type="match status" value="1"/>
</dbReference>
<dbReference type="OMA" id="RSCKTQP"/>
<evidence type="ECO:0000313" key="9">
    <source>
        <dbReference type="Proteomes" id="UP000694388"/>
    </source>
</evidence>
<evidence type="ECO:0000259" key="7">
    <source>
        <dbReference type="PROSITE" id="PS52027"/>
    </source>
</evidence>
<feature type="domain" description="C2HC/C3H-type" evidence="7">
    <location>
        <begin position="299"/>
        <end position="326"/>
    </location>
</feature>
<dbReference type="InterPro" id="IPR049899">
    <property type="entry name" value="Znf_C2HC_C3H"/>
</dbReference>
<evidence type="ECO:0000256" key="6">
    <source>
        <dbReference type="SAM" id="MobiDB-lite"/>
    </source>
</evidence>
<feature type="domain" description="C2HC/C3H-type" evidence="7">
    <location>
        <begin position="232"/>
        <end position="261"/>
    </location>
</feature>
<dbReference type="PROSITE" id="PS52027">
    <property type="entry name" value="ZF_C2HC_C3H"/>
    <property type="match status" value="4"/>
</dbReference>
<dbReference type="InterPro" id="IPR026319">
    <property type="entry name" value="ZC2HC1A/B-like"/>
</dbReference>
<keyword evidence="4" id="KW-0862">Zinc</keyword>
<dbReference type="Ensembl" id="ENSEBUT00000013215.1">
    <property type="protein sequence ID" value="ENSEBUP00000012639.1"/>
    <property type="gene ID" value="ENSEBUG00000008021.1"/>
</dbReference>
<keyword evidence="2" id="KW-0677">Repeat</keyword>
<dbReference type="AlphaFoldDB" id="A0A8C4QAQ8"/>
<proteinExistence type="predicted"/>
<evidence type="ECO:0000256" key="3">
    <source>
        <dbReference type="ARBA" id="ARBA00022771"/>
    </source>
</evidence>
<reference evidence="8" key="1">
    <citation type="submission" date="2025-08" db="UniProtKB">
        <authorList>
            <consortium name="Ensembl"/>
        </authorList>
    </citation>
    <scope>IDENTIFICATION</scope>
</reference>
<evidence type="ECO:0000256" key="1">
    <source>
        <dbReference type="ARBA" id="ARBA00022723"/>
    </source>
</evidence>
<organism evidence="8 9">
    <name type="scientific">Eptatretus burgeri</name>
    <name type="common">Inshore hagfish</name>
    <dbReference type="NCBI Taxonomy" id="7764"/>
    <lineage>
        <taxon>Eukaryota</taxon>
        <taxon>Metazoa</taxon>
        <taxon>Chordata</taxon>
        <taxon>Craniata</taxon>
        <taxon>Vertebrata</taxon>
        <taxon>Cyclostomata</taxon>
        <taxon>Myxini</taxon>
        <taxon>Myxiniformes</taxon>
        <taxon>Myxinidae</taxon>
        <taxon>Eptatretinae</taxon>
        <taxon>Eptatretus</taxon>
    </lineage>
</organism>
<feature type="domain" description="C2HC/C3H-type" evidence="7">
    <location>
        <begin position="115"/>
        <end position="144"/>
    </location>
</feature>
<evidence type="ECO:0000256" key="2">
    <source>
        <dbReference type="ARBA" id="ARBA00022737"/>
    </source>
</evidence>